<evidence type="ECO:0000259" key="2">
    <source>
        <dbReference type="Pfam" id="PF08402"/>
    </source>
</evidence>
<dbReference type="SUPFAM" id="SSF50331">
    <property type="entry name" value="MOP-like"/>
    <property type="match status" value="1"/>
</dbReference>
<evidence type="ECO:0000256" key="1">
    <source>
        <dbReference type="SAM" id="MobiDB-lite"/>
    </source>
</evidence>
<feature type="domain" description="Transport-associated OB type 2" evidence="2">
    <location>
        <begin position="39"/>
        <end position="108"/>
    </location>
</feature>
<dbReference type="InterPro" id="IPR008995">
    <property type="entry name" value="Mo/tungstate-bd_C_term_dom"/>
</dbReference>
<organism evidence="3 4">
    <name type="scientific">Rhodobium orientis</name>
    <dbReference type="NCBI Taxonomy" id="34017"/>
    <lineage>
        <taxon>Bacteria</taxon>
        <taxon>Pseudomonadati</taxon>
        <taxon>Pseudomonadota</taxon>
        <taxon>Alphaproteobacteria</taxon>
        <taxon>Hyphomicrobiales</taxon>
        <taxon>Rhodobiaceae</taxon>
        <taxon>Rhodobium</taxon>
    </lineage>
</organism>
<reference evidence="3 4" key="1">
    <citation type="submission" date="2017-07" db="EMBL/GenBank/DDBJ databases">
        <title>Draft Genome Sequences of Select Purple Nonsulfur Bacteria.</title>
        <authorList>
            <person name="Lasarre B."/>
            <person name="Mckinlay J.B."/>
        </authorList>
    </citation>
    <scope>NUCLEOTIDE SEQUENCE [LARGE SCALE GENOMIC DNA]</scope>
    <source>
        <strain evidence="3 4">DSM 11290</strain>
    </source>
</reference>
<dbReference type="Pfam" id="PF08402">
    <property type="entry name" value="TOBE_2"/>
    <property type="match status" value="1"/>
</dbReference>
<feature type="region of interest" description="Disordered" evidence="1">
    <location>
        <begin position="1"/>
        <end position="32"/>
    </location>
</feature>
<gene>
    <name evidence="3" type="ORF">CH339_16540</name>
</gene>
<accession>A0A327JKC4</accession>
<proteinExistence type="predicted"/>
<feature type="compositionally biased region" description="Polar residues" evidence="1">
    <location>
        <begin position="1"/>
        <end position="23"/>
    </location>
</feature>
<dbReference type="GO" id="GO:0005524">
    <property type="term" value="F:ATP binding"/>
    <property type="evidence" value="ECO:0007669"/>
    <property type="project" value="InterPro"/>
</dbReference>
<dbReference type="EMBL" id="NPEV01000040">
    <property type="protein sequence ID" value="RAI25844.1"/>
    <property type="molecule type" value="Genomic_DNA"/>
</dbReference>
<name>A0A327JKC4_9HYPH</name>
<sequence length="119" mass="12709">MPISSANARSWTAHAQTQRSEASTDCGCLSRPPPGDCSLVLRPEHVRVAEADDPDGLLGTVSGSAYFGGVTRINVKVGEETLVVEHPFPAGSRPRTGDRLTIVIDLSRAQRLENPTSKD</sequence>
<evidence type="ECO:0000313" key="3">
    <source>
        <dbReference type="EMBL" id="RAI25844.1"/>
    </source>
</evidence>
<dbReference type="Proteomes" id="UP000249299">
    <property type="component" value="Unassembled WGS sequence"/>
</dbReference>
<protein>
    <recommendedName>
        <fullName evidence="2">Transport-associated OB type 2 domain-containing protein</fullName>
    </recommendedName>
</protein>
<evidence type="ECO:0000313" key="4">
    <source>
        <dbReference type="Proteomes" id="UP000249299"/>
    </source>
</evidence>
<dbReference type="AlphaFoldDB" id="A0A327JKC4"/>
<dbReference type="InterPro" id="IPR013611">
    <property type="entry name" value="Transp-assoc_OB_typ2"/>
</dbReference>
<comment type="caution">
    <text evidence="3">The sequence shown here is derived from an EMBL/GenBank/DDBJ whole genome shotgun (WGS) entry which is preliminary data.</text>
</comment>
<dbReference type="GO" id="GO:0043190">
    <property type="term" value="C:ATP-binding cassette (ABC) transporter complex"/>
    <property type="evidence" value="ECO:0007669"/>
    <property type="project" value="InterPro"/>
</dbReference>
<dbReference type="GO" id="GO:0022857">
    <property type="term" value="F:transmembrane transporter activity"/>
    <property type="evidence" value="ECO:0007669"/>
    <property type="project" value="InterPro"/>
</dbReference>
<keyword evidence="4" id="KW-1185">Reference proteome</keyword>